<protein>
    <submittedName>
        <fullName evidence="1">RmlC-like cupin domain-containing protein</fullName>
    </submittedName>
</protein>
<dbReference type="CDD" id="cd10548">
    <property type="entry name" value="cupin_CDO"/>
    <property type="match status" value="1"/>
</dbReference>
<sequence length="419" mass="47148">MASQFSDPFSSPKAYGLNKGNAAIIDLPVVGQGTVAVRAKVRESLSIKVKRDATESLHLRIGLGNISISIQDKKGEHHLDWSNLKTVDDRASLLNPKRITTYWLSIDKVNRRLRYGKHFLNKSMTLLESDLNAAMNNRYTWLEHSTYVDNAVDEDAGEPEVGVEEQPAEPSIAVLPLPVTIDLSPYIISQDKVTLMELESGQFTVPSNLPEACQVLYGNVAGANITLNDKTFTKFSDAIERSCSNPDGWCYQKLVEKASHVKDPLKTYIRITIGYNQGNSPGVPYVLEIWPKDHYSSVHDHGNACAVIKVLCGQIDATYYDSLLDGHKIGIASLKKDDVTWLSPQNYQIHELRNSYSTVCCTIQCYRYDEENHVHHDKFDYIDDQGEVQEYSPTSDMAFYDFRQQMMAEWLKSGGQLVD</sequence>
<keyword evidence="2" id="KW-1185">Reference proteome</keyword>
<dbReference type="InterPro" id="IPR011051">
    <property type="entry name" value="RmlC_Cupin_sf"/>
</dbReference>
<dbReference type="EMBL" id="JAUKUA010000006">
    <property type="protein sequence ID" value="KAK0707799.1"/>
    <property type="molecule type" value="Genomic_DNA"/>
</dbReference>
<dbReference type="Gene3D" id="2.60.120.10">
    <property type="entry name" value="Jelly Rolls"/>
    <property type="match status" value="1"/>
</dbReference>
<proteinExistence type="predicted"/>
<reference evidence="1" key="1">
    <citation type="submission" date="2023-06" db="EMBL/GenBank/DDBJ databases">
        <title>Genome-scale phylogeny and comparative genomics of the fungal order Sordariales.</title>
        <authorList>
            <consortium name="Lawrence Berkeley National Laboratory"/>
            <person name="Hensen N."/>
            <person name="Bonometti L."/>
            <person name="Westerberg I."/>
            <person name="Brannstrom I.O."/>
            <person name="Guillou S."/>
            <person name="Cros-Aarteil S."/>
            <person name="Calhoun S."/>
            <person name="Haridas S."/>
            <person name="Kuo A."/>
            <person name="Mondo S."/>
            <person name="Pangilinan J."/>
            <person name="Riley R."/>
            <person name="Labutti K."/>
            <person name="Andreopoulos B."/>
            <person name="Lipzen A."/>
            <person name="Chen C."/>
            <person name="Yanf M."/>
            <person name="Daum C."/>
            <person name="Ng V."/>
            <person name="Clum A."/>
            <person name="Steindorff A."/>
            <person name="Ohm R."/>
            <person name="Martin F."/>
            <person name="Silar P."/>
            <person name="Natvig D."/>
            <person name="Lalanne C."/>
            <person name="Gautier V."/>
            <person name="Ament-Velasquez S.L."/>
            <person name="Kruys A."/>
            <person name="Hutchinson M.I."/>
            <person name="Powell A.J."/>
            <person name="Barry K."/>
            <person name="Miller A.N."/>
            <person name="Grigoriev I.V."/>
            <person name="Debuchy R."/>
            <person name="Gladieux P."/>
            <person name="Thoren M.H."/>
            <person name="Johannesson H."/>
        </authorList>
    </citation>
    <scope>NUCLEOTIDE SEQUENCE</scope>
    <source>
        <strain evidence="1">SMH4607-1</strain>
    </source>
</reference>
<dbReference type="AlphaFoldDB" id="A0AA40A2D7"/>
<accession>A0AA40A2D7</accession>
<organism evidence="1 2">
    <name type="scientific">Lasiosphaeris hirsuta</name>
    <dbReference type="NCBI Taxonomy" id="260670"/>
    <lineage>
        <taxon>Eukaryota</taxon>
        <taxon>Fungi</taxon>
        <taxon>Dikarya</taxon>
        <taxon>Ascomycota</taxon>
        <taxon>Pezizomycotina</taxon>
        <taxon>Sordariomycetes</taxon>
        <taxon>Sordariomycetidae</taxon>
        <taxon>Sordariales</taxon>
        <taxon>Lasiosphaeriaceae</taxon>
        <taxon>Lasiosphaeris</taxon>
    </lineage>
</organism>
<name>A0AA40A2D7_9PEZI</name>
<dbReference type="SUPFAM" id="SSF51182">
    <property type="entry name" value="RmlC-like cupins"/>
    <property type="match status" value="1"/>
</dbReference>
<evidence type="ECO:0000313" key="2">
    <source>
        <dbReference type="Proteomes" id="UP001172102"/>
    </source>
</evidence>
<comment type="caution">
    <text evidence="1">The sequence shown here is derived from an EMBL/GenBank/DDBJ whole genome shotgun (WGS) entry which is preliminary data.</text>
</comment>
<evidence type="ECO:0000313" key="1">
    <source>
        <dbReference type="EMBL" id="KAK0707799.1"/>
    </source>
</evidence>
<gene>
    <name evidence="1" type="ORF">B0H67DRAFT_519791</name>
</gene>
<dbReference type="InterPro" id="IPR014710">
    <property type="entry name" value="RmlC-like_jellyroll"/>
</dbReference>
<dbReference type="Proteomes" id="UP001172102">
    <property type="component" value="Unassembled WGS sequence"/>
</dbReference>